<evidence type="ECO:0000256" key="6">
    <source>
        <dbReference type="ARBA" id="ARBA00022598"/>
    </source>
</evidence>
<dbReference type="Proteomes" id="UP001187682">
    <property type="component" value="Unassembled WGS sequence"/>
</dbReference>
<dbReference type="InterPro" id="IPR013155">
    <property type="entry name" value="M/V/L/I-tRNA-synth_anticd-bd"/>
</dbReference>
<evidence type="ECO:0000256" key="14">
    <source>
        <dbReference type="RuleBase" id="RU363035"/>
    </source>
</evidence>
<evidence type="ECO:0000256" key="13">
    <source>
        <dbReference type="ARBA" id="ARBA00047552"/>
    </source>
</evidence>
<comment type="subcellular location">
    <subcellularLocation>
        <location evidence="2">Cytoplasm</location>
    </subcellularLocation>
    <subcellularLocation>
        <location evidence="1">Mitochondrion</location>
    </subcellularLocation>
</comment>
<dbReference type="PANTHER" id="PTHR11946:SF109">
    <property type="entry name" value="VALINE--TRNA LIGASE"/>
    <property type="match status" value="1"/>
</dbReference>
<keyword evidence="9 14" id="KW-0648">Protein biosynthesis</keyword>
<dbReference type="NCBIfam" id="TIGR00422">
    <property type="entry name" value="valS"/>
    <property type="match status" value="1"/>
</dbReference>
<keyword evidence="20" id="KW-1185">Reference proteome</keyword>
<dbReference type="GO" id="GO:0002161">
    <property type="term" value="F:aminoacyl-tRNA deacylase activity"/>
    <property type="evidence" value="ECO:0007669"/>
    <property type="project" value="InterPro"/>
</dbReference>
<keyword evidence="7 14" id="KW-0547">Nucleotide-binding</keyword>
<dbReference type="FunFam" id="3.90.740.10:FF:000005">
    <property type="entry name" value="Valine--tRNA ligase, mitochondrial"/>
    <property type="match status" value="1"/>
</dbReference>
<evidence type="ECO:0000256" key="15">
    <source>
        <dbReference type="SAM" id="Coils"/>
    </source>
</evidence>
<name>A0AAE8SVG6_9PEZI</name>
<dbReference type="HAMAP" id="MF_02004">
    <property type="entry name" value="Val_tRNA_synth_type1"/>
    <property type="match status" value="1"/>
</dbReference>
<dbReference type="Pfam" id="PF00133">
    <property type="entry name" value="tRNA-synt_1"/>
    <property type="match status" value="1"/>
</dbReference>
<keyword evidence="6 14" id="KW-0436">Ligase</keyword>
<evidence type="ECO:0000256" key="9">
    <source>
        <dbReference type="ARBA" id="ARBA00022917"/>
    </source>
</evidence>
<dbReference type="InterPro" id="IPR002303">
    <property type="entry name" value="Valyl-tRNA_ligase"/>
</dbReference>
<evidence type="ECO:0000256" key="11">
    <source>
        <dbReference type="ARBA" id="ARBA00029936"/>
    </source>
</evidence>
<dbReference type="InterPro" id="IPR033705">
    <property type="entry name" value="Anticodon_Ia_Val"/>
</dbReference>
<evidence type="ECO:0000256" key="8">
    <source>
        <dbReference type="ARBA" id="ARBA00022840"/>
    </source>
</evidence>
<dbReference type="PROSITE" id="PS00178">
    <property type="entry name" value="AA_TRNA_LIGASE_I"/>
    <property type="match status" value="1"/>
</dbReference>
<evidence type="ECO:0000256" key="12">
    <source>
        <dbReference type="ARBA" id="ARBA00040837"/>
    </source>
</evidence>
<evidence type="ECO:0000256" key="4">
    <source>
        <dbReference type="ARBA" id="ARBA00013169"/>
    </source>
</evidence>
<dbReference type="NCBIfam" id="NF004349">
    <property type="entry name" value="PRK05729.1"/>
    <property type="match status" value="1"/>
</dbReference>
<dbReference type="GO" id="GO:0004832">
    <property type="term" value="F:valine-tRNA ligase activity"/>
    <property type="evidence" value="ECO:0007669"/>
    <property type="project" value="UniProtKB-EC"/>
</dbReference>
<dbReference type="FunFam" id="3.40.50.620:FF:000078">
    <property type="entry name" value="Valine--tRNA ligase, mitochondrial"/>
    <property type="match status" value="1"/>
</dbReference>
<gene>
    <name evidence="19" type="ORF">DNG_05087</name>
</gene>
<dbReference type="CDD" id="cd07962">
    <property type="entry name" value="Anticodon_Ia_Val"/>
    <property type="match status" value="1"/>
</dbReference>
<evidence type="ECO:0000256" key="2">
    <source>
        <dbReference type="ARBA" id="ARBA00004496"/>
    </source>
</evidence>
<comment type="similarity">
    <text evidence="3 14">Belongs to the class-I aminoacyl-tRNA synthetase family.</text>
</comment>
<evidence type="ECO:0000313" key="20">
    <source>
        <dbReference type="Proteomes" id="UP001187682"/>
    </source>
</evidence>
<dbReference type="EMBL" id="ONZQ02000006">
    <property type="protein sequence ID" value="SPO02414.1"/>
    <property type="molecule type" value="Genomic_DNA"/>
</dbReference>
<dbReference type="SUPFAM" id="SSF47323">
    <property type="entry name" value="Anticodon-binding domain of a subclass of class I aminoacyl-tRNA synthetases"/>
    <property type="match status" value="1"/>
</dbReference>
<keyword evidence="10 14" id="KW-0030">Aminoacyl-tRNA synthetase</keyword>
<dbReference type="GO" id="GO:0006438">
    <property type="term" value="P:valyl-tRNA aminoacylation"/>
    <property type="evidence" value="ECO:0007669"/>
    <property type="project" value="InterPro"/>
</dbReference>
<dbReference type="InterPro" id="IPR009080">
    <property type="entry name" value="tRNAsynth_Ia_anticodon-bd"/>
</dbReference>
<feature type="compositionally biased region" description="Basic and acidic residues" evidence="16">
    <location>
        <begin position="15"/>
        <end position="33"/>
    </location>
</feature>
<dbReference type="Gene3D" id="3.40.50.620">
    <property type="entry name" value="HUPs"/>
    <property type="match status" value="2"/>
</dbReference>
<proteinExistence type="inferred from homology"/>
<dbReference type="EC" id="6.1.1.9" evidence="4"/>
<dbReference type="GO" id="GO:0005829">
    <property type="term" value="C:cytosol"/>
    <property type="evidence" value="ECO:0007669"/>
    <property type="project" value="TreeGrafter"/>
</dbReference>
<dbReference type="InterPro" id="IPR014729">
    <property type="entry name" value="Rossmann-like_a/b/a_fold"/>
</dbReference>
<evidence type="ECO:0000313" key="19">
    <source>
        <dbReference type="EMBL" id="SPO02414.1"/>
    </source>
</evidence>
<evidence type="ECO:0000256" key="3">
    <source>
        <dbReference type="ARBA" id="ARBA00005594"/>
    </source>
</evidence>
<dbReference type="Gene3D" id="3.90.740.10">
    <property type="entry name" value="Valyl/Leucyl/Isoleucyl-tRNA synthetase, editing domain"/>
    <property type="match status" value="1"/>
</dbReference>
<comment type="caution">
    <text evidence="19">The sequence shown here is derived from an EMBL/GenBank/DDBJ whole genome shotgun (WGS) entry which is preliminary data.</text>
</comment>
<dbReference type="InterPro" id="IPR002300">
    <property type="entry name" value="aa-tRNA-synth_Ia"/>
</dbReference>
<dbReference type="Pfam" id="PF08264">
    <property type="entry name" value="Anticodon_1"/>
    <property type="match status" value="1"/>
</dbReference>
<feature type="domain" description="Methionyl/Valyl/Leucyl/Isoleucyl-tRNA synthetase anticodon-binding" evidence="18">
    <location>
        <begin position="767"/>
        <end position="911"/>
    </location>
</feature>
<evidence type="ECO:0000256" key="16">
    <source>
        <dbReference type="SAM" id="MobiDB-lite"/>
    </source>
</evidence>
<reference evidence="19" key="1">
    <citation type="submission" date="2018-03" db="EMBL/GenBank/DDBJ databases">
        <authorList>
            <person name="Guldener U."/>
        </authorList>
    </citation>
    <scope>NUCLEOTIDE SEQUENCE</scope>
</reference>
<dbReference type="SUPFAM" id="SSF50677">
    <property type="entry name" value="ValRS/IleRS/LeuRS editing domain"/>
    <property type="match status" value="1"/>
</dbReference>
<keyword evidence="15" id="KW-0175">Coiled coil</keyword>
<dbReference type="FunFam" id="3.40.50.620:FF:000020">
    <property type="entry name" value="Valine--tRNA ligase, mitochondrial"/>
    <property type="match status" value="1"/>
</dbReference>
<feature type="compositionally biased region" description="Low complexity" evidence="16">
    <location>
        <begin position="34"/>
        <end position="53"/>
    </location>
</feature>
<keyword evidence="5" id="KW-0963">Cytoplasm</keyword>
<comment type="catalytic activity">
    <reaction evidence="13">
        <text>tRNA(Val) + L-valine + ATP = L-valyl-tRNA(Val) + AMP + diphosphate</text>
        <dbReference type="Rhea" id="RHEA:10704"/>
        <dbReference type="Rhea" id="RHEA-COMP:9672"/>
        <dbReference type="Rhea" id="RHEA-COMP:9708"/>
        <dbReference type="ChEBI" id="CHEBI:30616"/>
        <dbReference type="ChEBI" id="CHEBI:33019"/>
        <dbReference type="ChEBI" id="CHEBI:57762"/>
        <dbReference type="ChEBI" id="CHEBI:78442"/>
        <dbReference type="ChEBI" id="CHEBI:78537"/>
        <dbReference type="ChEBI" id="CHEBI:456215"/>
        <dbReference type="EC" id="6.1.1.9"/>
    </reaction>
</comment>
<dbReference type="InterPro" id="IPR001412">
    <property type="entry name" value="aa-tRNA-synth_I_CS"/>
</dbReference>
<evidence type="ECO:0000256" key="10">
    <source>
        <dbReference type="ARBA" id="ARBA00023146"/>
    </source>
</evidence>
<keyword evidence="8 14" id="KW-0067">ATP-binding</keyword>
<evidence type="ECO:0000256" key="7">
    <source>
        <dbReference type="ARBA" id="ARBA00022741"/>
    </source>
</evidence>
<feature type="coiled-coil region" evidence="15">
    <location>
        <begin position="1023"/>
        <end position="1050"/>
    </location>
</feature>
<dbReference type="PANTHER" id="PTHR11946">
    <property type="entry name" value="VALYL-TRNA SYNTHETASES"/>
    <property type="match status" value="1"/>
</dbReference>
<evidence type="ECO:0000259" key="17">
    <source>
        <dbReference type="Pfam" id="PF00133"/>
    </source>
</evidence>
<dbReference type="GO" id="GO:0005524">
    <property type="term" value="F:ATP binding"/>
    <property type="evidence" value="ECO:0007669"/>
    <property type="project" value="UniProtKB-KW"/>
</dbReference>
<organism evidence="19 20">
    <name type="scientific">Cephalotrichum gorgonifer</name>
    <dbReference type="NCBI Taxonomy" id="2041049"/>
    <lineage>
        <taxon>Eukaryota</taxon>
        <taxon>Fungi</taxon>
        <taxon>Dikarya</taxon>
        <taxon>Ascomycota</taxon>
        <taxon>Pezizomycotina</taxon>
        <taxon>Sordariomycetes</taxon>
        <taxon>Hypocreomycetidae</taxon>
        <taxon>Microascales</taxon>
        <taxon>Microascaceae</taxon>
        <taxon>Cephalotrichum</taxon>
    </lineage>
</organism>
<accession>A0AAE8SVG6</accession>
<feature type="domain" description="Aminoacyl-tRNA synthetase class Ia" evidence="17">
    <location>
        <begin position="102"/>
        <end position="723"/>
    </location>
</feature>
<feature type="region of interest" description="Disordered" evidence="16">
    <location>
        <begin position="1"/>
        <end position="71"/>
    </location>
</feature>
<dbReference type="CDD" id="cd00817">
    <property type="entry name" value="ValRS_core"/>
    <property type="match status" value="1"/>
</dbReference>
<dbReference type="SUPFAM" id="SSF52374">
    <property type="entry name" value="Nucleotidylyl transferase"/>
    <property type="match status" value="1"/>
</dbReference>
<sequence length="1055" mass="119077">MEPAKDTPAPATPADKPKTEKQLKKEKAKEKAAAKALLAKQQQEAKAASASAPKPKEKPAKEVLPPFENKTPAGEKKELYRLDDEAHPHLNAYTPQAVEAAWYSWWEKSGFFKPQGTTEVKSEKRFVIPLPPPNVTGALHCGHALANSLQDTLIRWHRMKGYDTVWVPGCDHAGISTQSVVEKMLWRKEKKTRIDLGRENFTKLVWEWKDDYHKRINNAQRLMGGSMDWSREAFTMDENNTAATMEAFCRLHDEGLIYRSNRLVNWCTALNTALSGLEVENKEITGRTMLSVPGYDKKIEFGVLTHFQYPLDGNPDVKIEVATTRPETMLGDTGIAVHPNDTRYTHLVGKYARHPFTDRLLKIVADDYVDPEFGTGAVKLTPAHDQNDYAIGQRHGLEFVNVLNDDGTLNKNCGAFAGQRRFDARYTVVDELTKLGLFVKKEPNPMKVPLCEKSKDVIEPIMKPQWWMRMDEMGKAALDAVVDGRVTIAPESAKKSYIHWMSNINDWCLSRQLWWGHRIPAWKVTLEGDDGAQDVDERWIAAKSEDEARTKAQAKFGTDKFTLDQDPDCFDTWFSSGLWPMSILGWPNTDSPDFKRFFPTSVLETGWDILFFWVARMIMLSLKLTGEVPFKEVYCHSLIRDSEGRKMSKSLGNVIDPLDIIRGIELEELHAKLLVGNLQEDEVAKATKYQKTAFPGGIPECGADALRYTLVSYSTGGGDINFDIKVMHGYRRFCNKIWQASKYVLLKLPEDFKRADSLDLSKLSQPEKWILHRMNSAIKETNRALEAREFSKSTQVTYQFFYDELCDVFIENSKALLTDGDAESKDRVLQTLVTVLDSSLRLLHPFLPFITEELWQRVPRRSDVTVPSVMLATYPEYDEKLNFETEAADYEVGLKCAQGMRSLSAEYGIRTGGRIFVKATTPSAFEKAKAQEHSMRALSGKTISDVTVVGPDAADTEIPRGCAVSVVNSEIVVQLDVADKISDVDAEIKKVRAKLVKSQGAAQKQREVLGREGFEDKVSEVVRTQEQKKLEDSLAAAENYEKTIAEFEKLKVSAA</sequence>
<dbReference type="FunFam" id="1.10.730.10:FF:000009">
    <property type="entry name" value="Valine--tRNA ligase, mitochondrial"/>
    <property type="match status" value="1"/>
</dbReference>
<evidence type="ECO:0000259" key="18">
    <source>
        <dbReference type="Pfam" id="PF08264"/>
    </source>
</evidence>
<evidence type="ECO:0000256" key="1">
    <source>
        <dbReference type="ARBA" id="ARBA00004173"/>
    </source>
</evidence>
<dbReference type="AlphaFoldDB" id="A0AAE8SVG6"/>
<dbReference type="GO" id="GO:0005739">
    <property type="term" value="C:mitochondrion"/>
    <property type="evidence" value="ECO:0007669"/>
    <property type="project" value="UniProtKB-SubCell"/>
</dbReference>
<feature type="compositionally biased region" description="Low complexity" evidence="16">
    <location>
        <begin position="1"/>
        <end position="14"/>
    </location>
</feature>
<dbReference type="InterPro" id="IPR009008">
    <property type="entry name" value="Val/Leu/Ile-tRNA-synth_edit"/>
</dbReference>
<protein>
    <recommendedName>
        <fullName evidence="12">Valine--tRNA ligase, mitochondrial</fullName>
        <ecNumber evidence="4">6.1.1.9</ecNumber>
    </recommendedName>
    <alternativeName>
        <fullName evidence="11">Valyl-tRNA synthetase</fullName>
    </alternativeName>
</protein>
<dbReference type="PRINTS" id="PR00986">
    <property type="entry name" value="TRNASYNTHVAL"/>
</dbReference>
<dbReference type="Gene3D" id="1.10.730.10">
    <property type="entry name" value="Isoleucyl-tRNA Synthetase, Domain 1"/>
    <property type="match status" value="1"/>
</dbReference>
<evidence type="ECO:0000256" key="5">
    <source>
        <dbReference type="ARBA" id="ARBA00022490"/>
    </source>
</evidence>